<dbReference type="OrthoDB" id="191139at2759"/>
<accession>A0A1R3HN77</accession>
<sequence length="445" mass="47521">MWPFSRKGASGFSSSSTAEEVTQGIDGTALTAIVTGATSGIGTETTRVLALRGVNVVMGVRNLDAARDVKEAIVKEIPTAKVEAMELNLSSMASVKKFASDFNSSGRPLNLLMYRSFAAYGQTKLANVLHANELARRLKEDGADITANSLHPGAIPTNLFRHMEGNLGIFKGLLSLFAKVALKNIPQLTERRSESAIIYSVFSNMQPFSRKGLSGFSSSSTAEEVTQGIDGTGLTAIVTGATSGIGAETTRVLALRGVNVTMGVRNMDAARHVKEAILKEIPTAKVEAMELDLSSMASVRKFASDFNSSGCPLNLLMYRSFAAYGQTKLANVLHANELARRLKEDGADITANSLHPGAIPTNIARHMEGNDLDTFKAGLPSLFATIPLKNIPQGAATTCFVALHPQVKGESGEYFEDSNISEASAQGRDVDLANKLWDFTINMVK</sequence>
<dbReference type="PANTHER" id="PTHR48476:SF1">
    <property type="entry name" value="SHORT-CHAIN DEHYDROGENASE TIC 32, CHLOROPLASTIC-LIKE"/>
    <property type="match status" value="1"/>
</dbReference>
<dbReference type="InterPro" id="IPR002347">
    <property type="entry name" value="SDR_fam"/>
</dbReference>
<dbReference type="Pfam" id="PF00106">
    <property type="entry name" value="adh_short"/>
    <property type="match status" value="2"/>
</dbReference>
<name>A0A1R3HN77_9ROSI</name>
<comment type="caution">
    <text evidence="1">The sequence shown here is derived from an EMBL/GenBank/DDBJ whole genome shotgun (WGS) entry which is preliminary data.</text>
</comment>
<evidence type="ECO:0000313" key="2">
    <source>
        <dbReference type="Proteomes" id="UP000187203"/>
    </source>
</evidence>
<keyword evidence="2" id="KW-1185">Reference proteome</keyword>
<proteinExistence type="predicted"/>
<dbReference type="Gene3D" id="3.40.50.720">
    <property type="entry name" value="NAD(P)-binding Rossmann-like Domain"/>
    <property type="match status" value="4"/>
</dbReference>
<dbReference type="InterPro" id="IPR055280">
    <property type="entry name" value="TIC32"/>
</dbReference>
<dbReference type="STRING" id="93759.A0A1R3HN77"/>
<gene>
    <name evidence="1" type="ORF">COLO4_28040</name>
</gene>
<evidence type="ECO:0000313" key="1">
    <source>
        <dbReference type="EMBL" id="OMO71774.1"/>
    </source>
</evidence>
<organism evidence="1 2">
    <name type="scientific">Corchorus olitorius</name>
    <dbReference type="NCBI Taxonomy" id="93759"/>
    <lineage>
        <taxon>Eukaryota</taxon>
        <taxon>Viridiplantae</taxon>
        <taxon>Streptophyta</taxon>
        <taxon>Embryophyta</taxon>
        <taxon>Tracheophyta</taxon>
        <taxon>Spermatophyta</taxon>
        <taxon>Magnoliopsida</taxon>
        <taxon>eudicotyledons</taxon>
        <taxon>Gunneridae</taxon>
        <taxon>Pentapetalae</taxon>
        <taxon>rosids</taxon>
        <taxon>malvids</taxon>
        <taxon>Malvales</taxon>
        <taxon>Malvaceae</taxon>
        <taxon>Grewioideae</taxon>
        <taxon>Apeibeae</taxon>
        <taxon>Corchorus</taxon>
    </lineage>
</organism>
<dbReference type="InterPro" id="IPR036291">
    <property type="entry name" value="NAD(P)-bd_dom_sf"/>
</dbReference>
<protein>
    <submittedName>
        <fullName evidence="1">Short-chain dehydrogenase/reductase SDR</fullName>
    </submittedName>
</protein>
<dbReference type="PANTHER" id="PTHR48476">
    <property type="entry name" value="SHORT-CHAIN DEHYDROGENASE TIC 32, CHLOROPLASTIC-LIKE"/>
    <property type="match status" value="1"/>
</dbReference>
<dbReference type="EMBL" id="AWUE01019739">
    <property type="protein sequence ID" value="OMO71774.1"/>
    <property type="molecule type" value="Genomic_DNA"/>
</dbReference>
<dbReference type="PRINTS" id="PR00081">
    <property type="entry name" value="GDHRDH"/>
</dbReference>
<dbReference type="SUPFAM" id="SSF51735">
    <property type="entry name" value="NAD(P)-binding Rossmann-fold domains"/>
    <property type="match status" value="2"/>
</dbReference>
<dbReference type="AlphaFoldDB" id="A0A1R3HN77"/>
<reference evidence="2" key="1">
    <citation type="submission" date="2013-09" db="EMBL/GenBank/DDBJ databases">
        <title>Corchorus olitorius genome sequencing.</title>
        <authorList>
            <person name="Alam M."/>
            <person name="Haque M.S."/>
            <person name="Islam M.S."/>
            <person name="Emdad E.M."/>
            <person name="Islam M.M."/>
            <person name="Ahmed B."/>
            <person name="Halim A."/>
            <person name="Hossen Q.M.M."/>
            <person name="Hossain M.Z."/>
            <person name="Ahmed R."/>
            <person name="Khan M.M."/>
            <person name="Islam R."/>
            <person name="Rashid M.M."/>
            <person name="Khan S.A."/>
            <person name="Rahman M.S."/>
            <person name="Alam M."/>
            <person name="Yahiya A.S."/>
            <person name="Khan M.S."/>
            <person name="Azam M.S."/>
            <person name="Haque T."/>
            <person name="Lashkar M.Z.H."/>
            <person name="Akhand A.I."/>
            <person name="Morshed G."/>
            <person name="Roy S."/>
            <person name="Uddin K.S."/>
            <person name="Rabeya T."/>
            <person name="Hossain A.S."/>
            <person name="Chowdhury A."/>
            <person name="Snigdha A.R."/>
            <person name="Mortoza M.S."/>
            <person name="Matin S.A."/>
            <person name="Hoque S.M.E."/>
            <person name="Islam M.K."/>
            <person name="Roy D.K."/>
            <person name="Haider R."/>
            <person name="Moosa M.M."/>
            <person name="Elias S.M."/>
            <person name="Hasan A.M."/>
            <person name="Jahan S."/>
            <person name="Shafiuddin M."/>
            <person name="Mahmood N."/>
            <person name="Shommy N.S."/>
        </authorList>
    </citation>
    <scope>NUCLEOTIDE SEQUENCE [LARGE SCALE GENOMIC DNA]</scope>
    <source>
        <strain evidence="2">cv. O-4</strain>
    </source>
</reference>
<dbReference type="Proteomes" id="UP000187203">
    <property type="component" value="Unassembled WGS sequence"/>
</dbReference>